<protein>
    <submittedName>
        <fullName evidence="2">Uncharacterized protein</fullName>
    </submittedName>
</protein>
<sequence length="96" mass="11357">MQKKGMTKGKIYGWSEGRHDAGDVRNGRGKIRSKLKTRDPLQGVLMEAGERKHMHHSLAIDELGRWRGTDGQRRREWRGERKAFIFFPYEMMMLIR</sequence>
<accession>A0A5B7I729</accession>
<dbReference type="EMBL" id="VSRR010047134">
    <property type="protein sequence ID" value="MPC77935.1"/>
    <property type="molecule type" value="Genomic_DNA"/>
</dbReference>
<comment type="caution">
    <text evidence="2">The sequence shown here is derived from an EMBL/GenBank/DDBJ whole genome shotgun (WGS) entry which is preliminary data.</text>
</comment>
<gene>
    <name evidence="2" type="ORF">E2C01_072404</name>
</gene>
<feature type="compositionally biased region" description="Basic and acidic residues" evidence="1">
    <location>
        <begin position="16"/>
        <end position="26"/>
    </location>
</feature>
<evidence type="ECO:0000313" key="2">
    <source>
        <dbReference type="EMBL" id="MPC77935.1"/>
    </source>
</evidence>
<dbReference type="Proteomes" id="UP000324222">
    <property type="component" value="Unassembled WGS sequence"/>
</dbReference>
<evidence type="ECO:0000313" key="3">
    <source>
        <dbReference type="Proteomes" id="UP000324222"/>
    </source>
</evidence>
<organism evidence="2 3">
    <name type="scientific">Portunus trituberculatus</name>
    <name type="common">Swimming crab</name>
    <name type="synonym">Neptunus trituberculatus</name>
    <dbReference type="NCBI Taxonomy" id="210409"/>
    <lineage>
        <taxon>Eukaryota</taxon>
        <taxon>Metazoa</taxon>
        <taxon>Ecdysozoa</taxon>
        <taxon>Arthropoda</taxon>
        <taxon>Crustacea</taxon>
        <taxon>Multicrustacea</taxon>
        <taxon>Malacostraca</taxon>
        <taxon>Eumalacostraca</taxon>
        <taxon>Eucarida</taxon>
        <taxon>Decapoda</taxon>
        <taxon>Pleocyemata</taxon>
        <taxon>Brachyura</taxon>
        <taxon>Eubrachyura</taxon>
        <taxon>Portunoidea</taxon>
        <taxon>Portunidae</taxon>
        <taxon>Portuninae</taxon>
        <taxon>Portunus</taxon>
    </lineage>
</organism>
<dbReference type="AlphaFoldDB" id="A0A5B7I729"/>
<evidence type="ECO:0000256" key="1">
    <source>
        <dbReference type="SAM" id="MobiDB-lite"/>
    </source>
</evidence>
<proteinExistence type="predicted"/>
<reference evidence="2 3" key="1">
    <citation type="submission" date="2019-05" db="EMBL/GenBank/DDBJ databases">
        <title>Another draft genome of Portunus trituberculatus and its Hox gene families provides insights of decapod evolution.</title>
        <authorList>
            <person name="Jeong J.-H."/>
            <person name="Song I."/>
            <person name="Kim S."/>
            <person name="Choi T."/>
            <person name="Kim D."/>
            <person name="Ryu S."/>
            <person name="Kim W."/>
        </authorList>
    </citation>
    <scope>NUCLEOTIDE SEQUENCE [LARGE SCALE GENOMIC DNA]</scope>
    <source>
        <tissue evidence="2">Muscle</tissue>
    </source>
</reference>
<name>A0A5B7I729_PORTR</name>
<keyword evidence="3" id="KW-1185">Reference proteome</keyword>
<feature type="region of interest" description="Disordered" evidence="1">
    <location>
        <begin position="1"/>
        <end position="29"/>
    </location>
</feature>